<proteinExistence type="predicted"/>
<evidence type="ECO:0000313" key="1">
    <source>
        <dbReference type="EMBL" id="KAJ0103516.1"/>
    </source>
</evidence>
<evidence type="ECO:0000313" key="2">
    <source>
        <dbReference type="Proteomes" id="UP001164250"/>
    </source>
</evidence>
<dbReference type="Proteomes" id="UP001164250">
    <property type="component" value="Chromosome 3"/>
</dbReference>
<keyword evidence="2" id="KW-1185">Reference proteome</keyword>
<sequence>MIAVNYMGEEKRLSTKEISSMVLTKMRPIAEDYHGSTVKNAVMTVPAYFNDSQRQATKDADAIAGLNIMQIISEPTVATIAYGLEKKATSHHWRHSSCGQDFDNRLVNHFVHEFKRKNKNNISGNPRALQRLKTACERAKRTLSVNSQTTIEIDSLYEGIDFYSIITRAKFEELNLDLFRKCVKPVEKCLTDANMSKNSVDDVVLVASSTRIPKVRPILQDIFNGKNLCKNINPDEVVAYGAAIQASILSGQGNEKVQNLVLLDVIPLSLGVETAGGVMSVLIPRNTTIPNKKERVYTTVSDNQTRITISIYEDANGILNVSDEEKRTGRRNKISITNDRGRLSKNEIEKMIKEADKYKAKDEIDSKLSLANREKIEDAIDQAIEWLEGNQLSEAQEFKDKLKELESIYNHITVKIYKGARAHITEGFVYRCEENGCNLHPYCFNLPSKFLIEDVEFMLCDKVLSKCILCNKKKLKGIVKGNSGWSYVSTREEYNFHVYCTLKMLQEAWKDGDSSDNNGLVPGNLKLPIEGYLKPMKGNGNKYFKIVKMFLELLVSILLGDLTITLASILVELFTN</sequence>
<name>A0ACC1BX15_9ROSI</name>
<gene>
    <name evidence="1" type="ORF">Patl1_06358</name>
</gene>
<organism evidence="1 2">
    <name type="scientific">Pistacia atlantica</name>
    <dbReference type="NCBI Taxonomy" id="434234"/>
    <lineage>
        <taxon>Eukaryota</taxon>
        <taxon>Viridiplantae</taxon>
        <taxon>Streptophyta</taxon>
        <taxon>Embryophyta</taxon>
        <taxon>Tracheophyta</taxon>
        <taxon>Spermatophyta</taxon>
        <taxon>Magnoliopsida</taxon>
        <taxon>eudicotyledons</taxon>
        <taxon>Gunneridae</taxon>
        <taxon>Pentapetalae</taxon>
        <taxon>rosids</taxon>
        <taxon>malvids</taxon>
        <taxon>Sapindales</taxon>
        <taxon>Anacardiaceae</taxon>
        <taxon>Pistacia</taxon>
    </lineage>
</organism>
<reference evidence="2" key="1">
    <citation type="journal article" date="2023" name="G3 (Bethesda)">
        <title>Genome assembly and association tests identify interacting loci associated with vigor, precocity, and sex in interspecific pistachio rootstocks.</title>
        <authorList>
            <person name="Palmer W."/>
            <person name="Jacygrad E."/>
            <person name="Sagayaradj S."/>
            <person name="Cavanaugh K."/>
            <person name="Han R."/>
            <person name="Bertier L."/>
            <person name="Beede B."/>
            <person name="Kafkas S."/>
            <person name="Golino D."/>
            <person name="Preece J."/>
            <person name="Michelmore R."/>
        </authorList>
    </citation>
    <scope>NUCLEOTIDE SEQUENCE [LARGE SCALE GENOMIC DNA]</scope>
</reference>
<protein>
    <submittedName>
        <fullName evidence="1">Uncharacterized protein</fullName>
    </submittedName>
</protein>
<comment type="caution">
    <text evidence="1">The sequence shown here is derived from an EMBL/GenBank/DDBJ whole genome shotgun (WGS) entry which is preliminary data.</text>
</comment>
<dbReference type="EMBL" id="CM047899">
    <property type="protein sequence ID" value="KAJ0103516.1"/>
    <property type="molecule type" value="Genomic_DNA"/>
</dbReference>
<accession>A0ACC1BX15</accession>